<sequence length="127" mass="14889">MEIRSFLIVLMMSKFNIFASDSKSYVRIHQVRSCIQNPESYNKAFNGSVMVWCTFSTAGPGILHFIQGAMNPNTYRDIFKTKFSQCVQEMSLGNNWRFYPDNDPKYKEYRRLPCLLYKCPCIMETPL</sequence>
<evidence type="ECO:0000313" key="2">
    <source>
        <dbReference type="Proteomes" id="UP001054945"/>
    </source>
</evidence>
<protein>
    <recommendedName>
        <fullName evidence="3">Secreted protein</fullName>
    </recommendedName>
</protein>
<proteinExistence type="predicted"/>
<keyword evidence="2" id="KW-1185">Reference proteome</keyword>
<dbReference type="Proteomes" id="UP001054945">
    <property type="component" value="Unassembled WGS sequence"/>
</dbReference>
<evidence type="ECO:0008006" key="3">
    <source>
        <dbReference type="Google" id="ProtNLM"/>
    </source>
</evidence>
<dbReference type="EMBL" id="BPLR01020568">
    <property type="protein sequence ID" value="GIX80074.1"/>
    <property type="molecule type" value="Genomic_DNA"/>
</dbReference>
<accession>A0AAV4N6R2</accession>
<dbReference type="Gene3D" id="3.30.420.10">
    <property type="entry name" value="Ribonuclease H-like superfamily/Ribonuclease H"/>
    <property type="match status" value="1"/>
</dbReference>
<gene>
    <name evidence="1" type="ORF">CEXT_396642</name>
</gene>
<organism evidence="1 2">
    <name type="scientific">Caerostris extrusa</name>
    <name type="common">Bark spider</name>
    <name type="synonym">Caerostris bankana</name>
    <dbReference type="NCBI Taxonomy" id="172846"/>
    <lineage>
        <taxon>Eukaryota</taxon>
        <taxon>Metazoa</taxon>
        <taxon>Ecdysozoa</taxon>
        <taxon>Arthropoda</taxon>
        <taxon>Chelicerata</taxon>
        <taxon>Arachnida</taxon>
        <taxon>Araneae</taxon>
        <taxon>Araneomorphae</taxon>
        <taxon>Entelegynae</taxon>
        <taxon>Araneoidea</taxon>
        <taxon>Araneidae</taxon>
        <taxon>Caerostris</taxon>
    </lineage>
</organism>
<dbReference type="InterPro" id="IPR036397">
    <property type="entry name" value="RNaseH_sf"/>
</dbReference>
<name>A0AAV4N6R2_CAEEX</name>
<dbReference type="AlphaFoldDB" id="A0AAV4N6R2"/>
<comment type="caution">
    <text evidence="1">The sequence shown here is derived from an EMBL/GenBank/DDBJ whole genome shotgun (WGS) entry which is preliminary data.</text>
</comment>
<evidence type="ECO:0000313" key="1">
    <source>
        <dbReference type="EMBL" id="GIX80074.1"/>
    </source>
</evidence>
<dbReference type="GO" id="GO:0003676">
    <property type="term" value="F:nucleic acid binding"/>
    <property type="evidence" value="ECO:0007669"/>
    <property type="project" value="InterPro"/>
</dbReference>
<reference evidence="1 2" key="1">
    <citation type="submission" date="2021-06" db="EMBL/GenBank/DDBJ databases">
        <title>Caerostris extrusa draft genome.</title>
        <authorList>
            <person name="Kono N."/>
            <person name="Arakawa K."/>
        </authorList>
    </citation>
    <scope>NUCLEOTIDE SEQUENCE [LARGE SCALE GENOMIC DNA]</scope>
</reference>